<protein>
    <submittedName>
        <fullName evidence="1">Uncharacterized protein</fullName>
    </submittedName>
</protein>
<dbReference type="AlphaFoldDB" id="A0A9D1N1B3"/>
<proteinExistence type="predicted"/>
<gene>
    <name evidence="1" type="ORF">IAD26_09160</name>
</gene>
<dbReference type="EMBL" id="DVOD01000067">
    <property type="protein sequence ID" value="HIU93284.1"/>
    <property type="molecule type" value="Genomic_DNA"/>
</dbReference>
<accession>A0A9D1N1B3</accession>
<evidence type="ECO:0000313" key="1">
    <source>
        <dbReference type="EMBL" id="HIU93284.1"/>
    </source>
</evidence>
<comment type="caution">
    <text evidence="1">The sequence shown here is derived from an EMBL/GenBank/DDBJ whole genome shotgun (WGS) entry which is preliminary data.</text>
</comment>
<reference evidence="1" key="2">
    <citation type="journal article" date="2021" name="PeerJ">
        <title>Extensive microbial diversity within the chicken gut microbiome revealed by metagenomics and culture.</title>
        <authorList>
            <person name="Gilroy R."/>
            <person name="Ravi A."/>
            <person name="Getino M."/>
            <person name="Pursley I."/>
            <person name="Horton D.L."/>
            <person name="Alikhan N.F."/>
            <person name="Baker D."/>
            <person name="Gharbi K."/>
            <person name="Hall N."/>
            <person name="Watson M."/>
            <person name="Adriaenssens E.M."/>
            <person name="Foster-Nyarko E."/>
            <person name="Jarju S."/>
            <person name="Secka A."/>
            <person name="Antonio M."/>
            <person name="Oren A."/>
            <person name="Chaudhuri R.R."/>
            <person name="La Ragione R."/>
            <person name="Hildebrand F."/>
            <person name="Pallen M.J."/>
        </authorList>
    </citation>
    <scope>NUCLEOTIDE SEQUENCE</scope>
    <source>
        <strain evidence="1">CHK154-7741</strain>
    </source>
</reference>
<organism evidence="1 2">
    <name type="scientific">Candidatus Limenecus avicola</name>
    <dbReference type="NCBI Taxonomy" id="2840847"/>
    <lineage>
        <taxon>Bacteria</taxon>
        <taxon>Bacillati</taxon>
        <taxon>Bacillota</taxon>
        <taxon>Clostridia</taxon>
        <taxon>Eubacteriales</taxon>
        <taxon>Clostridiaceae</taxon>
        <taxon>Clostridiaceae incertae sedis</taxon>
        <taxon>Candidatus Limenecus</taxon>
    </lineage>
</organism>
<dbReference type="Proteomes" id="UP000886748">
    <property type="component" value="Unassembled WGS sequence"/>
</dbReference>
<evidence type="ECO:0000313" key="2">
    <source>
        <dbReference type="Proteomes" id="UP000886748"/>
    </source>
</evidence>
<sequence>MKPIKTLQDEYVNANMLGFVAPDETVEDAERFFLTPLNQKETGLPMCVHLRCNENFNGEPPFLRFQNDRKTRYNTNWVKMYLDGTLDNYENKEIIFSEEELQTLKDWITLNQEAISKHYYQEYDSLEVCQKLKNLATNE</sequence>
<name>A0A9D1N1B3_9CLOT</name>
<reference evidence="1" key="1">
    <citation type="submission" date="2020-10" db="EMBL/GenBank/DDBJ databases">
        <authorList>
            <person name="Gilroy R."/>
        </authorList>
    </citation>
    <scope>NUCLEOTIDE SEQUENCE</scope>
    <source>
        <strain evidence="1">CHK154-7741</strain>
    </source>
</reference>